<dbReference type="PANTHER" id="PTHR42831">
    <property type="entry name" value="FE-S PROTEIN MATURATION AUXILIARY FACTOR YITW"/>
    <property type="match status" value="1"/>
</dbReference>
<evidence type="ECO:0000259" key="1">
    <source>
        <dbReference type="Pfam" id="PF01883"/>
    </source>
</evidence>
<gene>
    <name evidence="2" type="ORF">SAMN05443639_105223</name>
</gene>
<dbReference type="RefSeq" id="WP_093519739.1">
    <property type="nucleotide sequence ID" value="NZ_FOIJ01000005.1"/>
</dbReference>
<feature type="domain" description="MIP18 family-like" evidence="1">
    <location>
        <begin position="87"/>
        <end position="163"/>
    </location>
</feature>
<evidence type="ECO:0000313" key="3">
    <source>
        <dbReference type="Proteomes" id="UP000199181"/>
    </source>
</evidence>
<organism evidence="2 3">
    <name type="scientific">Stigmatella erecta</name>
    <dbReference type="NCBI Taxonomy" id="83460"/>
    <lineage>
        <taxon>Bacteria</taxon>
        <taxon>Pseudomonadati</taxon>
        <taxon>Myxococcota</taxon>
        <taxon>Myxococcia</taxon>
        <taxon>Myxococcales</taxon>
        <taxon>Cystobacterineae</taxon>
        <taxon>Archangiaceae</taxon>
        <taxon>Stigmatella</taxon>
    </lineage>
</organism>
<proteinExistence type="predicted"/>
<accession>A0A1I0I122</accession>
<protein>
    <submittedName>
        <fullName evidence="2">Probable FeS assembly SUF system protein SufT</fullName>
    </submittedName>
</protein>
<dbReference type="InterPro" id="IPR034904">
    <property type="entry name" value="FSCA_dom_sf"/>
</dbReference>
<dbReference type="NCBIfam" id="TIGR03406">
    <property type="entry name" value="FeS_long_SufT"/>
    <property type="match status" value="1"/>
</dbReference>
<dbReference type="InterPro" id="IPR052339">
    <property type="entry name" value="Fe-S_Maturation_MIP18"/>
</dbReference>
<dbReference type="InterPro" id="IPR002744">
    <property type="entry name" value="MIP18-like"/>
</dbReference>
<sequence length="187" mass="20258">MRGLVVLERECEATLIPSGERVKVPEGTDLRVVQTLGGNVTVQSISDGQLLRIDAKDAALLGEEFAAKPEAPPQAGEEATGEGPFDEARVWEQLRTVYDPEIPVNIVELGLVYQCQAAPLPAGGQRVDIQMTVTAPGCGMGPVLQEDVRRKVLSVPGVKEANVDLVFEPPWDQSRMSEVARLELGWM</sequence>
<reference evidence="3" key="1">
    <citation type="submission" date="2016-10" db="EMBL/GenBank/DDBJ databases">
        <authorList>
            <person name="Varghese N."/>
            <person name="Submissions S."/>
        </authorList>
    </citation>
    <scope>NUCLEOTIDE SEQUENCE [LARGE SCALE GENOMIC DNA]</scope>
    <source>
        <strain evidence="3">DSM 16858</strain>
    </source>
</reference>
<dbReference type="Gene3D" id="3.30.300.130">
    <property type="entry name" value="Fe-S cluster assembly (FSCA)"/>
    <property type="match status" value="1"/>
</dbReference>
<dbReference type="InterPro" id="IPR017776">
    <property type="entry name" value="FeS_assembly_SufT_put"/>
</dbReference>
<dbReference type="EMBL" id="FOIJ01000005">
    <property type="protein sequence ID" value="SET89955.1"/>
    <property type="molecule type" value="Genomic_DNA"/>
</dbReference>
<evidence type="ECO:0000313" key="2">
    <source>
        <dbReference type="EMBL" id="SET89955.1"/>
    </source>
</evidence>
<dbReference type="Pfam" id="PF01883">
    <property type="entry name" value="FeS_assembly_P"/>
    <property type="match status" value="1"/>
</dbReference>
<dbReference type="Proteomes" id="UP000199181">
    <property type="component" value="Unassembled WGS sequence"/>
</dbReference>
<dbReference type="SUPFAM" id="SSF117916">
    <property type="entry name" value="Fe-S cluster assembly (FSCA) domain-like"/>
    <property type="match status" value="1"/>
</dbReference>
<dbReference type="PANTHER" id="PTHR42831:SF1">
    <property type="entry name" value="FE-S PROTEIN MATURATION AUXILIARY FACTOR YITW"/>
    <property type="match status" value="1"/>
</dbReference>
<dbReference type="AlphaFoldDB" id="A0A1I0I122"/>
<name>A0A1I0I122_9BACT</name>
<keyword evidence="3" id="KW-1185">Reference proteome</keyword>